<sequence length="88" mass="10102">MELSDILLNHRIIGLSTKDKVEFHFIKFNLAKRFSEQACGSLSDVLDTMKTYKGIGISMNDFEQGSIDSYLNNESRINHWKRGFISSN</sequence>
<dbReference type="EMBL" id="JADION010000001">
    <property type="protein sequence ID" value="MBF4102149.1"/>
    <property type="molecule type" value="Genomic_DNA"/>
</dbReference>
<proteinExistence type="predicted"/>
<gene>
    <name evidence="1" type="ORF">INT80_00715</name>
</gene>
<evidence type="ECO:0000313" key="1">
    <source>
        <dbReference type="EMBL" id="MBF4102149.1"/>
    </source>
</evidence>
<comment type="caution">
    <text evidence="1">The sequence shown here is derived from an EMBL/GenBank/DDBJ whole genome shotgun (WGS) entry which is preliminary data.</text>
</comment>
<dbReference type="AlphaFoldDB" id="A0A930UW23"/>
<protein>
    <submittedName>
        <fullName evidence="1">Uncharacterized protein</fullName>
    </submittedName>
</protein>
<name>A0A930UW23_9PAST</name>
<reference evidence="1" key="1">
    <citation type="submission" date="2020-11" db="EMBL/GenBank/DDBJ databases">
        <title>Gallibacterium anatis 1637, full genome, WGS.</title>
        <authorList>
            <person name="Laishevtcev A.I."/>
            <person name="Yakimova E.A."/>
            <person name="Petkovich D."/>
            <person name="Stepanova T.V."/>
            <person name="Kalendr R.S."/>
            <person name="Rubalsky E.O."/>
            <person name="Zulkarneev E.R."/>
            <person name="Aleshkin A.V."/>
        </authorList>
    </citation>
    <scope>NUCLEOTIDE SEQUENCE</scope>
    <source>
        <strain evidence="1">1637</strain>
    </source>
</reference>
<organism evidence="1">
    <name type="scientific">Gallibacterium anatis</name>
    <dbReference type="NCBI Taxonomy" id="750"/>
    <lineage>
        <taxon>Bacteria</taxon>
        <taxon>Pseudomonadati</taxon>
        <taxon>Pseudomonadota</taxon>
        <taxon>Gammaproteobacteria</taxon>
        <taxon>Pasteurellales</taxon>
        <taxon>Pasteurellaceae</taxon>
        <taxon>Gallibacterium</taxon>
    </lineage>
</organism>
<accession>A0A930UW23</accession>